<evidence type="ECO:0000313" key="2">
    <source>
        <dbReference type="EMBL" id="KAJ6244580.1"/>
    </source>
</evidence>
<feature type="compositionally biased region" description="Basic and acidic residues" evidence="1">
    <location>
        <begin position="78"/>
        <end position="91"/>
    </location>
</feature>
<feature type="compositionally biased region" description="Acidic residues" evidence="1">
    <location>
        <begin position="92"/>
        <end position="103"/>
    </location>
</feature>
<gene>
    <name evidence="2" type="ORF">M0813_21166</name>
</gene>
<dbReference type="Pfam" id="PF09404">
    <property type="entry name" value="C12orf66_like"/>
    <property type="match status" value="1"/>
</dbReference>
<comment type="caution">
    <text evidence="2">The sequence shown here is derived from an EMBL/GenBank/DDBJ whole genome shotgun (WGS) entry which is preliminary data.</text>
</comment>
<keyword evidence="3" id="KW-1185">Reference proteome</keyword>
<sequence>MKQQKDRTDIFLNFNTFFTRNGAYWIALILNDVDENKINTNKLRNGYNCHKQKETKNRNSLYRKVYKNRSLSETEESLSGREIQDGSSVEKDDIDDDNDDMEYEYDYDYGKSMGFGNDNGIEREHNENYNYNYNEDADEDDDEDEGRYGDGDENEDEDEDEDVDEDENENLSKSKIKILFEDDLKNSKKIHREQSFRSKITQKHFCIFSFPTESRYSNTDYPIMINLLNESITKLRKYDKPIYHYDKKRSMTLWFAQVELNITLIVEFKKKKKNKDKNTLNFISKTIQQLRNINLYKKFVNND</sequence>
<dbReference type="Gene3D" id="3.30.450.240">
    <property type="match status" value="1"/>
</dbReference>
<accession>A0ABQ8YJ08</accession>
<dbReference type="InterPro" id="IPR018544">
    <property type="entry name" value="KICS_2"/>
</dbReference>
<dbReference type="Proteomes" id="UP001150062">
    <property type="component" value="Unassembled WGS sequence"/>
</dbReference>
<feature type="region of interest" description="Disordered" evidence="1">
    <location>
        <begin position="131"/>
        <end position="171"/>
    </location>
</feature>
<reference evidence="2" key="1">
    <citation type="submission" date="2022-08" db="EMBL/GenBank/DDBJ databases">
        <title>Novel sulfate-reducing endosymbionts in the free-living metamonad Anaeramoeba.</title>
        <authorList>
            <person name="Jerlstrom-Hultqvist J."/>
            <person name="Cepicka I."/>
            <person name="Gallot-Lavallee L."/>
            <person name="Salas-Leiva D."/>
            <person name="Curtis B.A."/>
            <person name="Zahonova K."/>
            <person name="Pipaliya S."/>
            <person name="Dacks J."/>
            <person name="Roger A.J."/>
        </authorList>
    </citation>
    <scope>NUCLEOTIDE SEQUENCE</scope>
    <source>
        <strain evidence="2">Schooner1</strain>
    </source>
</reference>
<dbReference type="PANTHER" id="PTHR31581:SF1">
    <property type="entry name" value="KICSTOR SUBUNIT 2"/>
    <property type="match status" value="1"/>
</dbReference>
<dbReference type="PANTHER" id="PTHR31581">
    <property type="entry name" value="KICSTOR COMPLEX PROTEIN C12ORF66"/>
    <property type="match status" value="1"/>
</dbReference>
<feature type="region of interest" description="Disordered" evidence="1">
    <location>
        <begin position="71"/>
        <end position="103"/>
    </location>
</feature>
<feature type="compositionally biased region" description="Acidic residues" evidence="1">
    <location>
        <begin position="135"/>
        <end position="169"/>
    </location>
</feature>
<evidence type="ECO:0000256" key="1">
    <source>
        <dbReference type="SAM" id="MobiDB-lite"/>
    </source>
</evidence>
<name>A0ABQ8YJ08_9EUKA</name>
<dbReference type="SUPFAM" id="SSF160651">
    <property type="entry name" value="FLJ32549 C-terminal domain-like"/>
    <property type="match status" value="1"/>
</dbReference>
<dbReference type="EMBL" id="JAOAOG010000163">
    <property type="protein sequence ID" value="KAJ6244580.1"/>
    <property type="molecule type" value="Genomic_DNA"/>
</dbReference>
<evidence type="ECO:0000313" key="3">
    <source>
        <dbReference type="Proteomes" id="UP001150062"/>
    </source>
</evidence>
<organism evidence="2 3">
    <name type="scientific">Anaeramoeba flamelloides</name>
    <dbReference type="NCBI Taxonomy" id="1746091"/>
    <lineage>
        <taxon>Eukaryota</taxon>
        <taxon>Metamonada</taxon>
        <taxon>Anaeramoebidae</taxon>
        <taxon>Anaeramoeba</taxon>
    </lineage>
</organism>
<protein>
    <submittedName>
        <fullName evidence="2">Kicstor complex protein c12orf66</fullName>
    </submittedName>
</protein>
<proteinExistence type="predicted"/>